<evidence type="ECO:0000313" key="2">
    <source>
        <dbReference type="Proteomes" id="UP000325292"/>
    </source>
</evidence>
<evidence type="ECO:0008006" key="3">
    <source>
        <dbReference type="Google" id="ProtNLM"/>
    </source>
</evidence>
<accession>A0ABN5GWE0</accession>
<evidence type="ECO:0000313" key="1">
    <source>
        <dbReference type="EMBL" id="AUW92645.1"/>
    </source>
</evidence>
<dbReference type="InterPro" id="IPR010985">
    <property type="entry name" value="Ribbon_hlx_hlx"/>
</dbReference>
<dbReference type="Gene3D" id="1.10.1220.10">
    <property type="entry name" value="Met repressor-like"/>
    <property type="match status" value="1"/>
</dbReference>
<gene>
    <name evidence="1" type="ORF">BXT84_00655</name>
</gene>
<dbReference type="EMBL" id="CP019454">
    <property type="protein sequence ID" value="AUW92645.1"/>
    <property type="molecule type" value="Genomic_DNA"/>
</dbReference>
<dbReference type="Proteomes" id="UP000325292">
    <property type="component" value="Chromosome"/>
</dbReference>
<keyword evidence="2" id="KW-1185">Reference proteome</keyword>
<sequence>MPNQHAHNNQRIIGIRARDEWIVRLDAAARAAGQSRMAYIRQAIEERMAREQRKEISGE</sequence>
<proteinExistence type="predicted"/>
<dbReference type="SUPFAM" id="SSF47598">
    <property type="entry name" value="Ribbon-helix-helix"/>
    <property type="match status" value="1"/>
</dbReference>
<reference evidence="1 2" key="1">
    <citation type="journal article" date="2019" name="Sci. Rep.">
        <title>Sulfobacillus thermotolerans: new insights into resistance and metabolic capacities of acidophilic chemolithotrophs.</title>
        <authorList>
            <person name="Panyushkina A.E."/>
            <person name="Babenko V.V."/>
            <person name="Nikitina A.S."/>
            <person name="Selezneva O.V."/>
            <person name="Tsaplina I.A."/>
            <person name="Letarova M.A."/>
            <person name="Kostryukova E.S."/>
            <person name="Letarov A.V."/>
        </authorList>
    </citation>
    <scope>NUCLEOTIDE SEQUENCE [LARGE SCALE GENOMIC DNA]</scope>
    <source>
        <strain evidence="1 2">Kr1</strain>
    </source>
</reference>
<name>A0ABN5GWE0_9FIRM</name>
<protein>
    <recommendedName>
        <fullName evidence="3">Ribbon-helix-helix protein CopG domain-containing protein</fullName>
    </recommendedName>
</protein>
<organism evidence="1 2">
    <name type="scientific">Sulfobacillus thermotolerans</name>
    <dbReference type="NCBI Taxonomy" id="338644"/>
    <lineage>
        <taxon>Bacteria</taxon>
        <taxon>Bacillati</taxon>
        <taxon>Bacillota</taxon>
        <taxon>Clostridia</taxon>
        <taxon>Eubacteriales</taxon>
        <taxon>Clostridiales Family XVII. Incertae Sedis</taxon>
        <taxon>Sulfobacillus</taxon>
    </lineage>
</organism>
<dbReference type="InterPro" id="IPR013321">
    <property type="entry name" value="Arc_rbn_hlx_hlx"/>
</dbReference>